<evidence type="ECO:0000313" key="4">
    <source>
        <dbReference type="Proteomes" id="UP001500449"/>
    </source>
</evidence>
<protein>
    <submittedName>
        <fullName evidence="3">Amidohydrolase family protein</fullName>
    </submittedName>
</protein>
<keyword evidence="4" id="KW-1185">Reference proteome</keyword>
<dbReference type="EMBL" id="BAAAQK010000009">
    <property type="protein sequence ID" value="GAA1852807.1"/>
    <property type="molecule type" value="Genomic_DNA"/>
</dbReference>
<sequence length="345" mass="39163">MIDTDVHAQFAGVPALWEYLSPMWREFITERGYHGPYSIPTTYPPQALSTVAARWRRESGPQAGSAFDLLRTDLLEPGSPEYVVLNCYAGVDSIRHPDLAVAITRAVNDWLIAEWLERDDRLRASMVIPAHTFSDMVAEIHRVGSHPGIVQVLFPVRAQALYGKRNWYPVYEALLEHGLVMGMHHGGTSDGPPTACGWPSWYIEERVGELQLYQSQLTNIVAEGLFQRYPDLRMAVLEGGFTWVPSLMWRLDKDWRGLRRTVPWMRLPPSEVFREHLRFSTAPINAGPPEEMARIIEWLGPEMLVFASDYPHEHGDDVAQLLSVLPAQSRAAVMAETAREFYRLG</sequence>
<gene>
    <name evidence="3" type="ORF">GCM10009836_36100</name>
</gene>
<evidence type="ECO:0000313" key="3">
    <source>
        <dbReference type="EMBL" id="GAA1852807.1"/>
    </source>
</evidence>
<comment type="caution">
    <text evidence="3">The sequence shown here is derived from an EMBL/GenBank/DDBJ whole genome shotgun (WGS) entry which is preliminary data.</text>
</comment>
<organism evidence="3 4">
    <name type="scientific">Pseudonocardia ailaonensis</name>
    <dbReference type="NCBI Taxonomy" id="367279"/>
    <lineage>
        <taxon>Bacteria</taxon>
        <taxon>Bacillati</taxon>
        <taxon>Actinomycetota</taxon>
        <taxon>Actinomycetes</taxon>
        <taxon>Pseudonocardiales</taxon>
        <taxon>Pseudonocardiaceae</taxon>
        <taxon>Pseudonocardia</taxon>
    </lineage>
</organism>
<dbReference type="PANTHER" id="PTHR21240:SF28">
    <property type="entry name" value="ISO-OROTATE DECARBOXYLASE (EUROFUNG)"/>
    <property type="match status" value="1"/>
</dbReference>
<dbReference type="Pfam" id="PF04909">
    <property type="entry name" value="Amidohydro_2"/>
    <property type="match status" value="1"/>
</dbReference>
<dbReference type="Gene3D" id="3.20.20.140">
    <property type="entry name" value="Metal-dependent hydrolases"/>
    <property type="match status" value="1"/>
</dbReference>
<feature type="domain" description="Amidohydrolase-related" evidence="2">
    <location>
        <begin position="93"/>
        <end position="344"/>
    </location>
</feature>
<keyword evidence="1" id="KW-0456">Lyase</keyword>
<dbReference type="InterPro" id="IPR032465">
    <property type="entry name" value="ACMSD"/>
</dbReference>
<proteinExistence type="predicted"/>
<evidence type="ECO:0000259" key="2">
    <source>
        <dbReference type="Pfam" id="PF04909"/>
    </source>
</evidence>
<dbReference type="SUPFAM" id="SSF51556">
    <property type="entry name" value="Metallo-dependent hydrolases"/>
    <property type="match status" value="1"/>
</dbReference>
<dbReference type="InterPro" id="IPR006680">
    <property type="entry name" value="Amidohydro-rel"/>
</dbReference>
<evidence type="ECO:0000256" key="1">
    <source>
        <dbReference type="ARBA" id="ARBA00023239"/>
    </source>
</evidence>
<dbReference type="RefSeq" id="WP_344418089.1">
    <property type="nucleotide sequence ID" value="NZ_BAAAQK010000009.1"/>
</dbReference>
<reference evidence="3 4" key="1">
    <citation type="journal article" date="2019" name="Int. J. Syst. Evol. Microbiol.">
        <title>The Global Catalogue of Microorganisms (GCM) 10K type strain sequencing project: providing services to taxonomists for standard genome sequencing and annotation.</title>
        <authorList>
            <consortium name="The Broad Institute Genomics Platform"/>
            <consortium name="The Broad Institute Genome Sequencing Center for Infectious Disease"/>
            <person name="Wu L."/>
            <person name="Ma J."/>
        </authorList>
    </citation>
    <scope>NUCLEOTIDE SEQUENCE [LARGE SCALE GENOMIC DNA]</scope>
    <source>
        <strain evidence="3 4">JCM 16009</strain>
    </source>
</reference>
<name>A0ABN2N4Z4_9PSEU</name>
<dbReference type="Proteomes" id="UP001500449">
    <property type="component" value="Unassembled WGS sequence"/>
</dbReference>
<dbReference type="InterPro" id="IPR032466">
    <property type="entry name" value="Metal_Hydrolase"/>
</dbReference>
<dbReference type="PANTHER" id="PTHR21240">
    <property type="entry name" value="2-AMINO-3-CARBOXYLMUCONATE-6-SEMIALDEHYDE DECARBOXYLASE"/>
    <property type="match status" value="1"/>
</dbReference>
<accession>A0ABN2N4Z4</accession>